<proteinExistence type="predicted"/>
<dbReference type="InterPro" id="IPR025329">
    <property type="entry name" value="DUF4235"/>
</dbReference>
<sequence>MGSVVWKVIAAVAGVAATKVASKATTAGWQAATGNPAPVGKHDPNYNAKQIAVFTLVSAAVAQGLRALAERKAADYYTKSAGHPPQVVAKEREKAVAKAAKA</sequence>
<dbReference type="EMBL" id="QTUA01000001">
    <property type="protein sequence ID" value="REF29188.1"/>
    <property type="molecule type" value="Genomic_DNA"/>
</dbReference>
<name>A0A3D9UI99_9MICO</name>
<dbReference type="Pfam" id="PF14019">
    <property type="entry name" value="DUF4235"/>
    <property type="match status" value="1"/>
</dbReference>
<protein>
    <submittedName>
        <fullName evidence="1">Uncharacterized protein DUF4235</fullName>
    </submittedName>
</protein>
<dbReference type="OrthoDB" id="3268522at2"/>
<comment type="caution">
    <text evidence="1">The sequence shown here is derived from an EMBL/GenBank/DDBJ whole genome shotgun (WGS) entry which is preliminary data.</text>
</comment>
<gene>
    <name evidence="1" type="ORF">DFJ65_0122</name>
</gene>
<dbReference type="RefSeq" id="WP_115921332.1">
    <property type="nucleotide sequence ID" value="NZ_QTUA01000001.1"/>
</dbReference>
<accession>A0A3D9UI99</accession>
<organism evidence="1 2">
    <name type="scientific">Calidifontibacter indicus</name>
    <dbReference type="NCBI Taxonomy" id="419650"/>
    <lineage>
        <taxon>Bacteria</taxon>
        <taxon>Bacillati</taxon>
        <taxon>Actinomycetota</taxon>
        <taxon>Actinomycetes</taxon>
        <taxon>Micrococcales</taxon>
        <taxon>Dermacoccaceae</taxon>
        <taxon>Calidifontibacter</taxon>
    </lineage>
</organism>
<dbReference type="AlphaFoldDB" id="A0A3D9UI99"/>
<reference evidence="1 2" key="1">
    <citation type="submission" date="2018-08" db="EMBL/GenBank/DDBJ databases">
        <title>Sequencing the genomes of 1000 actinobacteria strains.</title>
        <authorList>
            <person name="Klenk H.-P."/>
        </authorList>
    </citation>
    <scope>NUCLEOTIDE SEQUENCE [LARGE SCALE GENOMIC DNA]</scope>
    <source>
        <strain evidence="1 2">DSM 22967</strain>
    </source>
</reference>
<evidence type="ECO:0000313" key="1">
    <source>
        <dbReference type="EMBL" id="REF29188.1"/>
    </source>
</evidence>
<dbReference type="Proteomes" id="UP000256253">
    <property type="component" value="Unassembled WGS sequence"/>
</dbReference>
<keyword evidence="2" id="KW-1185">Reference proteome</keyword>
<evidence type="ECO:0000313" key="2">
    <source>
        <dbReference type="Proteomes" id="UP000256253"/>
    </source>
</evidence>